<dbReference type="PANTHER" id="PTHR43404:SF2">
    <property type="entry name" value="LIPOPOLYSACCHARIDE CHOLINEPHOSPHOTRANSFERASE LICD"/>
    <property type="match status" value="1"/>
</dbReference>
<reference evidence="3" key="1">
    <citation type="submission" date="2024-06" db="EMBL/GenBank/DDBJ databases">
        <authorList>
            <person name="Liu X."/>
            <person name="Lenzi L."/>
            <person name="Haldenby T S."/>
            <person name="Uol C."/>
        </authorList>
    </citation>
    <scope>NUCLEOTIDE SEQUENCE</scope>
</reference>
<sequence length="364" mass="41631">MCVFWIAVVFCVIITVWTVNRMDASIAEINIIQSVPTQMKTSWFRVGPTYNQCHISLLPNLTNLRWPSPIVSKIATGKIKANGGRERLPGMFEPAMSIGQMELYRKLLHTFSEMMFRNGLGDRFMLTAGTLVGSFHHHDFIPWDDDIDIFVDTEIRDEVRQLVRELEPRYWLKVTNERDKFFTRPLPSPEDDENVELSQPVPDKPWSWPFVDIAYYERNKTHITENLPAHVKSMSWPVDMVFPLYFRPFGSAWYPAPRNPLAFLANRYGTSSACYSLSYSHALERGMLSLSASCELLAYRYPFVQHGPCGKNAQAPDADMMSLSEEKLVIQSEIFSPAVIHSLCLAADATNTRASPYDFGLKTR</sequence>
<evidence type="ECO:0000313" key="4">
    <source>
        <dbReference type="Proteomes" id="UP001497525"/>
    </source>
</evidence>
<dbReference type="InterPro" id="IPR052942">
    <property type="entry name" value="LPS_cholinephosphotransferase"/>
</dbReference>
<dbReference type="PANTHER" id="PTHR43404">
    <property type="entry name" value="LIPOPOLYSACCHARIDE CHOLINEPHOSPHOTRANSFERASE LICD"/>
    <property type="match status" value="1"/>
</dbReference>
<dbReference type="AlphaFoldDB" id="A0AAV2TFQ1"/>
<name>A0AAV2TFQ1_CALDB</name>
<gene>
    <name evidence="3" type="ORF">CDAUBV1_LOCUS9191</name>
</gene>
<organism evidence="3 4">
    <name type="scientific">Calicophoron daubneyi</name>
    <name type="common">Rumen fluke</name>
    <name type="synonym">Paramphistomum daubneyi</name>
    <dbReference type="NCBI Taxonomy" id="300641"/>
    <lineage>
        <taxon>Eukaryota</taxon>
        <taxon>Metazoa</taxon>
        <taxon>Spiralia</taxon>
        <taxon>Lophotrochozoa</taxon>
        <taxon>Platyhelminthes</taxon>
        <taxon>Trematoda</taxon>
        <taxon>Digenea</taxon>
        <taxon>Plagiorchiida</taxon>
        <taxon>Pronocephalata</taxon>
        <taxon>Paramphistomoidea</taxon>
        <taxon>Paramphistomidae</taxon>
        <taxon>Calicophoron</taxon>
    </lineage>
</organism>
<feature type="domain" description="LicD/FKTN/FKRP nucleotidyltransferase" evidence="2">
    <location>
        <begin position="124"/>
        <end position="151"/>
    </location>
</feature>
<accession>A0AAV2TFQ1</accession>
<dbReference type="Pfam" id="PF04991">
    <property type="entry name" value="LicD"/>
    <property type="match status" value="1"/>
</dbReference>
<evidence type="ECO:0000259" key="2">
    <source>
        <dbReference type="Pfam" id="PF04991"/>
    </source>
</evidence>
<keyword evidence="1" id="KW-0732">Signal</keyword>
<dbReference type="EMBL" id="CAXLJL010000245">
    <property type="protein sequence ID" value="CAL5135136.1"/>
    <property type="molecule type" value="Genomic_DNA"/>
</dbReference>
<dbReference type="Proteomes" id="UP001497525">
    <property type="component" value="Unassembled WGS sequence"/>
</dbReference>
<evidence type="ECO:0000313" key="3">
    <source>
        <dbReference type="EMBL" id="CAL5135136.1"/>
    </source>
</evidence>
<feature type="signal peptide" evidence="1">
    <location>
        <begin position="1"/>
        <end position="18"/>
    </location>
</feature>
<evidence type="ECO:0000256" key="1">
    <source>
        <dbReference type="SAM" id="SignalP"/>
    </source>
</evidence>
<dbReference type="InterPro" id="IPR007074">
    <property type="entry name" value="LicD/FKTN/FKRP_NTP_transf"/>
</dbReference>
<feature type="chain" id="PRO_5043393859" description="LicD/FKTN/FKRP nucleotidyltransferase domain-containing protein" evidence="1">
    <location>
        <begin position="19"/>
        <end position="364"/>
    </location>
</feature>
<comment type="caution">
    <text evidence="3">The sequence shown here is derived from an EMBL/GenBank/DDBJ whole genome shotgun (WGS) entry which is preliminary data.</text>
</comment>
<protein>
    <recommendedName>
        <fullName evidence="2">LicD/FKTN/FKRP nucleotidyltransferase domain-containing protein</fullName>
    </recommendedName>
</protein>
<dbReference type="GO" id="GO:0009100">
    <property type="term" value="P:glycoprotein metabolic process"/>
    <property type="evidence" value="ECO:0007669"/>
    <property type="project" value="UniProtKB-ARBA"/>
</dbReference>
<proteinExistence type="predicted"/>